<dbReference type="Gene3D" id="3.10.310.70">
    <property type="match status" value="1"/>
</dbReference>
<keyword evidence="1" id="KW-1133">Transmembrane helix</keyword>
<dbReference type="InterPro" id="IPR033932">
    <property type="entry name" value="YtcJ-like"/>
</dbReference>
<dbReference type="PANTHER" id="PTHR22642:SF2">
    <property type="entry name" value="PROTEIN LONG AFTER FAR-RED 3"/>
    <property type="match status" value="1"/>
</dbReference>
<dbReference type="SUPFAM" id="SSF51556">
    <property type="entry name" value="Metallo-dependent hydrolases"/>
    <property type="match status" value="1"/>
</dbReference>
<proteinExistence type="predicted"/>
<dbReference type="EMBL" id="JACHHT010000001">
    <property type="protein sequence ID" value="MBB6520784.1"/>
    <property type="molecule type" value="Genomic_DNA"/>
</dbReference>
<dbReference type="InterPro" id="IPR013108">
    <property type="entry name" value="Amidohydro_3"/>
</dbReference>
<keyword evidence="1" id="KW-0472">Membrane</keyword>
<dbReference type="PANTHER" id="PTHR22642">
    <property type="entry name" value="IMIDAZOLONEPROPIONASE"/>
    <property type="match status" value="1"/>
</dbReference>
<evidence type="ECO:0000313" key="4">
    <source>
        <dbReference type="Proteomes" id="UP000528457"/>
    </source>
</evidence>
<dbReference type="Gene3D" id="2.30.40.10">
    <property type="entry name" value="Urease, subunit C, domain 1"/>
    <property type="match status" value="1"/>
</dbReference>
<accession>A0A7X0JS37</accession>
<feature type="domain" description="Amidohydrolase 3" evidence="2">
    <location>
        <begin position="85"/>
        <end position="566"/>
    </location>
</feature>
<keyword evidence="1" id="KW-0812">Transmembrane</keyword>
<dbReference type="Proteomes" id="UP000528457">
    <property type="component" value="Unassembled WGS sequence"/>
</dbReference>
<dbReference type="Gene3D" id="3.20.20.140">
    <property type="entry name" value="Metal-dependent hydrolases"/>
    <property type="match status" value="1"/>
</dbReference>
<feature type="transmembrane region" description="Helical" evidence="1">
    <location>
        <begin position="7"/>
        <end position="29"/>
    </location>
</feature>
<evidence type="ECO:0000259" key="2">
    <source>
        <dbReference type="Pfam" id="PF07969"/>
    </source>
</evidence>
<evidence type="ECO:0000313" key="3">
    <source>
        <dbReference type="EMBL" id="MBB6520784.1"/>
    </source>
</evidence>
<organism evidence="3 4">
    <name type="scientific">Pseudoteredinibacter isoporae</name>
    <dbReference type="NCBI Taxonomy" id="570281"/>
    <lineage>
        <taxon>Bacteria</taxon>
        <taxon>Pseudomonadati</taxon>
        <taxon>Pseudomonadota</taxon>
        <taxon>Gammaproteobacteria</taxon>
        <taxon>Cellvibrionales</taxon>
        <taxon>Cellvibrionaceae</taxon>
        <taxon>Pseudoteredinibacter</taxon>
    </lineage>
</organism>
<dbReference type="InterPro" id="IPR032466">
    <property type="entry name" value="Metal_Hydrolase"/>
</dbReference>
<dbReference type="GO" id="GO:0016810">
    <property type="term" value="F:hydrolase activity, acting on carbon-nitrogen (but not peptide) bonds"/>
    <property type="evidence" value="ECO:0007669"/>
    <property type="project" value="InterPro"/>
</dbReference>
<sequence length="571" mass="62514">MSLLKTLAKTLTGILLLLTIVAVAIYMHFNPRPVDEQAYINARILTMDAEGSVAEAMYIKEDRIVAVGSNSDIEKLLSSKNVARDMKGQIIMPGIIDAHGHFPGSGLAAVAADLNSPPIGGVKTIADALALIRQQVEKSPEGSWVYAFGFDDTQVAEQRFLTRLELDSISTKHNIFVSHVSGHMGIANSMAFESVGYDNTTKPPVGGFIAHSDDGQLAGLVEENAQYPLVMKALDFGIKQFYDMSRYASEEYLRQGVTSAQVGLANKKFIQGVSTFGQLGIYPQRVVMWPDLEAAKAIREGELSVNNIESARVKLGALKLITDGSIQGYTGFLGHPYHVQAQGKAPDYRGYPTMKRDELFATVEDFHKAGWQIALHGNGDAAIDLIIEAFRNAQKKHPREDARPIIIHAQMTRDDQLDQFAELGMTPSFFNSHVYYWGDRHKSLFMGPKRAARISPMAGAKARGVPFTLHLDTPIVPMTPFLAAWSAVSRETAGGDVLGLEQAISPVDALRAITIDAAWQIFEEKDRGSIEAGKLADFIVLDRDPLESVEALRDVQVTETFIGGVPRFQAE</sequence>
<dbReference type="SUPFAM" id="SSF51338">
    <property type="entry name" value="Composite domain of metallo-dependent hydrolases"/>
    <property type="match status" value="1"/>
</dbReference>
<dbReference type="RefSeq" id="WP_166850245.1">
    <property type="nucleotide sequence ID" value="NZ_JAAONY010000001.1"/>
</dbReference>
<dbReference type="Pfam" id="PF07969">
    <property type="entry name" value="Amidohydro_3"/>
    <property type="match status" value="1"/>
</dbReference>
<keyword evidence="4" id="KW-1185">Reference proteome</keyword>
<dbReference type="CDD" id="cd01300">
    <property type="entry name" value="YtcJ_like"/>
    <property type="match status" value="1"/>
</dbReference>
<dbReference type="InParanoid" id="A0A7X0JS37"/>
<dbReference type="AlphaFoldDB" id="A0A7X0JS37"/>
<reference evidence="3 4" key="1">
    <citation type="submission" date="2020-08" db="EMBL/GenBank/DDBJ databases">
        <title>Genomic Encyclopedia of Type Strains, Phase IV (KMG-IV): sequencing the most valuable type-strain genomes for metagenomic binning, comparative biology and taxonomic classification.</title>
        <authorList>
            <person name="Goeker M."/>
        </authorList>
    </citation>
    <scope>NUCLEOTIDE SEQUENCE [LARGE SCALE GENOMIC DNA]</scope>
    <source>
        <strain evidence="3 4">DSM 22368</strain>
    </source>
</reference>
<protein>
    <recommendedName>
        <fullName evidence="2">Amidohydrolase 3 domain-containing protein</fullName>
    </recommendedName>
</protein>
<evidence type="ECO:0000256" key="1">
    <source>
        <dbReference type="SAM" id="Phobius"/>
    </source>
</evidence>
<gene>
    <name evidence="3" type="ORF">HNR48_001062</name>
</gene>
<dbReference type="InterPro" id="IPR011059">
    <property type="entry name" value="Metal-dep_hydrolase_composite"/>
</dbReference>
<name>A0A7X0JS37_9GAMM</name>
<comment type="caution">
    <text evidence="3">The sequence shown here is derived from an EMBL/GenBank/DDBJ whole genome shotgun (WGS) entry which is preliminary data.</text>
</comment>